<dbReference type="AlphaFoldDB" id="A0A2H5XDQ8"/>
<dbReference type="EC" id="3.1.4.-" evidence="4"/>
<dbReference type="InterPro" id="IPR003607">
    <property type="entry name" value="HD/PDEase_dom"/>
</dbReference>
<dbReference type="InterPro" id="IPR011621">
    <property type="entry name" value="Metal-dep_PHydrolase_7TM_intra"/>
</dbReference>
<dbReference type="Gene3D" id="1.10.3210.10">
    <property type="entry name" value="Hypothetical protein af1432"/>
    <property type="match status" value="1"/>
</dbReference>
<evidence type="ECO:0000313" key="4">
    <source>
        <dbReference type="EMBL" id="GBC99312.1"/>
    </source>
</evidence>
<feature type="region of interest" description="Disordered" evidence="1">
    <location>
        <begin position="712"/>
        <end position="736"/>
    </location>
</feature>
<evidence type="ECO:0000313" key="5">
    <source>
        <dbReference type="Proteomes" id="UP000236173"/>
    </source>
</evidence>
<reference evidence="5" key="1">
    <citation type="submission" date="2017-09" db="EMBL/GenBank/DDBJ databases">
        <title>Metaegenomics of thermophilic ammonia-oxidizing enrichment culture.</title>
        <authorList>
            <person name="Kato S."/>
            <person name="Suzuki K."/>
        </authorList>
    </citation>
    <scope>NUCLEOTIDE SEQUENCE [LARGE SCALE GENOMIC DNA]</scope>
</reference>
<evidence type="ECO:0000256" key="2">
    <source>
        <dbReference type="SAM" id="Phobius"/>
    </source>
</evidence>
<dbReference type="Pfam" id="PF07697">
    <property type="entry name" value="7TMR-HDED"/>
    <property type="match status" value="1"/>
</dbReference>
<dbReference type="InterPro" id="IPR052722">
    <property type="entry name" value="PgpH_phosphodiesterase"/>
</dbReference>
<sequence>MTSNDPSLRRSRWWRFTARPVTSKRPSKSTPARIPLVRLGLFGLTVLALVFGMLPPPLMAPFAFREGEVFPHEIRAYRTVRYLSAIETERRRQEVAAAVPRQYRRDPAVAAQWRAVLNDLFDGAQALRAQPSSVAEKLRRLRQAVGLALPDQVLLTLLRASPATLELMRRSLLNLLETEWQRGIRPTAEDRLAALERVKNRIAQLPLTTDHQWALVRLAEVALQPNLVFDPIATERARERARASVPPVWRTIQAGELIARRGELVTAAHLEKLHALGYNFPALMGTFLLASLLTVGIVFFLRMALPTVYGDNRQLTLLALLWLPGLILVRVLMAPLGPEIAFPTVAAAAMMTTVLVNPLFSLFASGVFALATTLGMATDWQTLPTSAFRPFFVTVTVGVAATFLTADVRTRGHLMRAGLLLALGTLALQAVIGTVTGETLLMTWSDLQRLVLWAVLTGALPPALSLISLSGLERLFGVTTVFTLMELANPHAPLLRELAEKAPGTYQSSLMVARLAQEAAKRIGANDLLAWVGGLYHDIGKLVRPHYFVENLPPGSHNPHDKISPQMSAKVLALHVEQGEELARHHRLPPPIVDIIREHHGTSVMTYFLAKAKERGELTNEAQYRYSGPKPRSKESAIVMLADSVEAAVKAVSDPTPEQIERIVHEVVDAKVADGQLDDAPLTLHELQEIKRALIDTLKSIYHHRIEYPKVTPHRHAEPTTHLAERHSNPTPPMAR</sequence>
<evidence type="ECO:0000259" key="3">
    <source>
        <dbReference type="PROSITE" id="PS51831"/>
    </source>
</evidence>
<feature type="compositionally biased region" description="Basic and acidic residues" evidence="1">
    <location>
        <begin position="715"/>
        <end position="728"/>
    </location>
</feature>
<keyword evidence="2" id="KW-0472">Membrane</keyword>
<feature type="transmembrane region" description="Helical" evidence="2">
    <location>
        <begin position="315"/>
        <end position="333"/>
    </location>
</feature>
<name>A0A2H5XDQ8_9BACT</name>
<dbReference type="Pfam" id="PF07698">
    <property type="entry name" value="7TM-7TMR_HD"/>
    <property type="match status" value="1"/>
</dbReference>
<dbReference type="InterPro" id="IPR006674">
    <property type="entry name" value="HD_domain"/>
</dbReference>
<proteinExistence type="predicted"/>
<dbReference type="PROSITE" id="PS51831">
    <property type="entry name" value="HD"/>
    <property type="match status" value="1"/>
</dbReference>
<organism evidence="4 5">
    <name type="scientific">Candidatus Fervidibacter japonicus</name>
    <dbReference type="NCBI Taxonomy" id="2035412"/>
    <lineage>
        <taxon>Bacteria</taxon>
        <taxon>Candidatus Fervidibacterota</taxon>
        <taxon>Candidatus Fervidibacter</taxon>
    </lineage>
</organism>
<dbReference type="SMART" id="SM00471">
    <property type="entry name" value="HDc"/>
    <property type="match status" value="1"/>
</dbReference>
<accession>A0A2H5XDQ8</accession>
<evidence type="ECO:0000256" key="1">
    <source>
        <dbReference type="SAM" id="MobiDB-lite"/>
    </source>
</evidence>
<dbReference type="InterPro" id="IPR006675">
    <property type="entry name" value="HDIG_dom"/>
</dbReference>
<feature type="transmembrane region" description="Helical" evidence="2">
    <location>
        <begin position="450"/>
        <end position="469"/>
    </location>
</feature>
<dbReference type="CDD" id="cd00077">
    <property type="entry name" value="HDc"/>
    <property type="match status" value="1"/>
</dbReference>
<dbReference type="Pfam" id="PF01966">
    <property type="entry name" value="HD"/>
    <property type="match status" value="1"/>
</dbReference>
<feature type="transmembrane region" description="Helical" evidence="2">
    <location>
        <begin position="282"/>
        <end position="303"/>
    </location>
</feature>
<dbReference type="InterPro" id="IPR011624">
    <property type="entry name" value="Metal-dep_PHydrolase_7TM_extra"/>
</dbReference>
<dbReference type="GO" id="GO:0016787">
    <property type="term" value="F:hydrolase activity"/>
    <property type="evidence" value="ECO:0007669"/>
    <property type="project" value="UniProtKB-KW"/>
</dbReference>
<dbReference type="PANTHER" id="PTHR36442">
    <property type="entry name" value="CYCLIC-DI-AMP PHOSPHODIESTERASE PGPH"/>
    <property type="match status" value="1"/>
</dbReference>
<dbReference type="EMBL" id="BEHT01000024">
    <property type="protein sequence ID" value="GBC99312.1"/>
    <property type="molecule type" value="Genomic_DNA"/>
</dbReference>
<dbReference type="SUPFAM" id="SSF109604">
    <property type="entry name" value="HD-domain/PDEase-like"/>
    <property type="match status" value="1"/>
</dbReference>
<feature type="domain" description="HD" evidence="3">
    <location>
        <begin position="505"/>
        <end position="648"/>
    </location>
</feature>
<dbReference type="PANTHER" id="PTHR36442:SF1">
    <property type="entry name" value="CYCLIC-DI-AMP PHOSPHODIESTERASE PGPH"/>
    <property type="match status" value="1"/>
</dbReference>
<keyword evidence="4" id="KW-0378">Hydrolase</keyword>
<feature type="transmembrane region" description="Helical" evidence="2">
    <location>
        <begin position="420"/>
        <end position="444"/>
    </location>
</feature>
<feature type="transmembrane region" description="Helical" evidence="2">
    <location>
        <begin position="345"/>
        <end position="371"/>
    </location>
</feature>
<keyword evidence="2" id="KW-0812">Transmembrane</keyword>
<dbReference type="Proteomes" id="UP000236173">
    <property type="component" value="Unassembled WGS sequence"/>
</dbReference>
<keyword evidence="2" id="KW-1133">Transmembrane helix</keyword>
<protein>
    <submittedName>
        <fullName evidence="4">Cyclic-di-AMP phosphodiesterase PgpH</fullName>
        <ecNumber evidence="4">3.1.4.-</ecNumber>
    </submittedName>
</protein>
<gene>
    <name evidence="4" type="primary">pgpH</name>
    <name evidence="4" type="ORF">HRbin17_01834</name>
</gene>
<dbReference type="NCBIfam" id="TIGR00277">
    <property type="entry name" value="HDIG"/>
    <property type="match status" value="1"/>
</dbReference>
<feature type="transmembrane region" description="Helical" evidence="2">
    <location>
        <begin position="391"/>
        <end position="408"/>
    </location>
</feature>
<feature type="transmembrane region" description="Helical" evidence="2">
    <location>
        <begin position="36"/>
        <end position="55"/>
    </location>
</feature>
<comment type="caution">
    <text evidence="4">The sequence shown here is derived from an EMBL/GenBank/DDBJ whole genome shotgun (WGS) entry which is preliminary data.</text>
</comment>